<dbReference type="eggNOG" id="COG0317">
    <property type="taxonomic scope" value="Bacteria"/>
</dbReference>
<keyword evidence="2" id="KW-1185">Reference proteome</keyword>
<evidence type="ECO:0000313" key="1">
    <source>
        <dbReference type="EMBL" id="EWM53159.1"/>
    </source>
</evidence>
<organism evidence="1 2">
    <name type="scientific">Ruminococcus flavefaciens 007c</name>
    <dbReference type="NCBI Taxonomy" id="1341157"/>
    <lineage>
        <taxon>Bacteria</taxon>
        <taxon>Bacillati</taxon>
        <taxon>Bacillota</taxon>
        <taxon>Clostridia</taxon>
        <taxon>Eubacteriales</taxon>
        <taxon>Oscillospiraceae</taxon>
        <taxon>Ruminococcus</taxon>
    </lineage>
</organism>
<reference evidence="1 2" key="1">
    <citation type="journal article" date="2014" name="PLoS ONE">
        <title>Rumen cellulosomics: divergent fiber-degrading strategies revealed by comparative genome-wide analysis of six ruminococcal strains.</title>
        <authorList>
            <person name="Dassa B."/>
            <person name="Borovok I."/>
            <person name="Ruimy-Israeli V."/>
            <person name="Lamed R."/>
            <person name="Flint H.J."/>
            <person name="Duncan S.H."/>
            <person name="Henrissat B."/>
            <person name="Coutinho P."/>
            <person name="Morrison M."/>
            <person name="Mosoni P."/>
            <person name="Yeoman C.J."/>
            <person name="White B.A."/>
            <person name="Bayer E.A."/>
        </authorList>
    </citation>
    <scope>NUCLEOTIDE SEQUENCE [LARGE SCALE GENOMIC DNA]</scope>
    <source>
        <strain evidence="1 2">007c</strain>
    </source>
</reference>
<proteinExistence type="predicted"/>
<evidence type="ECO:0000313" key="2">
    <source>
        <dbReference type="Proteomes" id="UP000019365"/>
    </source>
</evidence>
<sequence>MGECVYFDEAFERLTRLQELELAEIDVNMFKAINNQLINDGCGLFRGRQILPFEHLSRFQNDLID</sequence>
<dbReference type="EMBL" id="ATAX01000028">
    <property type="protein sequence ID" value="EWM53159.1"/>
    <property type="molecule type" value="Genomic_DNA"/>
</dbReference>
<dbReference type="Proteomes" id="UP000019365">
    <property type="component" value="Unassembled WGS sequence"/>
</dbReference>
<comment type="caution">
    <text evidence="1">The sequence shown here is derived from an EMBL/GenBank/DDBJ whole genome shotgun (WGS) entry which is preliminary data.</text>
</comment>
<gene>
    <name evidence="1" type="ORF">RF007C_16230</name>
</gene>
<dbReference type="PATRIC" id="fig|1341157.4.peg.2645"/>
<accession>W7UNW8</accession>
<dbReference type="AlphaFoldDB" id="W7UNW8"/>
<protein>
    <submittedName>
        <fullName evidence="1">Uncharacterized protein</fullName>
    </submittedName>
</protein>
<name>W7UNW8_RUMFL</name>